<proteinExistence type="predicted"/>
<name>A0A6C0H1I8_9ZZZZ</name>
<evidence type="ECO:0008006" key="3">
    <source>
        <dbReference type="Google" id="ProtNLM"/>
    </source>
</evidence>
<feature type="region of interest" description="Disordered" evidence="1">
    <location>
        <begin position="46"/>
        <end position="77"/>
    </location>
</feature>
<evidence type="ECO:0000256" key="1">
    <source>
        <dbReference type="SAM" id="MobiDB-lite"/>
    </source>
</evidence>
<dbReference type="InterPro" id="IPR016024">
    <property type="entry name" value="ARM-type_fold"/>
</dbReference>
<dbReference type="SUPFAM" id="SSF48371">
    <property type="entry name" value="ARM repeat"/>
    <property type="match status" value="1"/>
</dbReference>
<evidence type="ECO:0000313" key="2">
    <source>
        <dbReference type="EMBL" id="QHT74408.1"/>
    </source>
</evidence>
<accession>A0A6C0H1I8</accession>
<protein>
    <recommendedName>
        <fullName evidence="3">MIF4G domain-containing protein</fullName>
    </recommendedName>
</protein>
<dbReference type="AlphaFoldDB" id="A0A6C0H1I8"/>
<dbReference type="Gene3D" id="1.25.40.180">
    <property type="match status" value="1"/>
</dbReference>
<reference evidence="2" key="1">
    <citation type="journal article" date="2020" name="Nature">
        <title>Giant virus diversity and host interactions through global metagenomics.</title>
        <authorList>
            <person name="Schulz F."/>
            <person name="Roux S."/>
            <person name="Paez-Espino D."/>
            <person name="Jungbluth S."/>
            <person name="Walsh D.A."/>
            <person name="Denef V.J."/>
            <person name="McMahon K.D."/>
            <person name="Konstantinidis K.T."/>
            <person name="Eloe-Fadrosh E.A."/>
            <person name="Kyrpides N.C."/>
            <person name="Woyke T."/>
        </authorList>
    </citation>
    <scope>NUCLEOTIDE SEQUENCE</scope>
    <source>
        <strain evidence="2">GVMAG-M-3300023179-59</strain>
    </source>
</reference>
<dbReference type="EMBL" id="MN739849">
    <property type="protein sequence ID" value="QHT74408.1"/>
    <property type="molecule type" value="Genomic_DNA"/>
</dbReference>
<sequence length="351" mass="40601">MVSYTLEDYDAIIFSGFSYTLPENISNAIKDLYNSLGITETTPTLVTSSSSESLNKDNRLKNKPHNQFNKKCEKGSPRNDTWERLRAFQATKLEKKEGMGKLLDDIRACLNKISNKNYETQRENIMKYIVDIMDKDMDDDDLSMDSTDEENPRDNDMNIIANSIFDTASANKFYSELYAMLYKDLIQKYPLFQSIIPNFLNKYIENMENIKTFDPNLDYDSYCDNNKINEKRKAMSMFIVNLMIKDILREDEVVDLIIHFQNIIHGHIDTEGKTGVIDEIAENIFILVTSSISKLSSHERWNVIVDNVSKFSKLKSKEHVSLSSRSAFKHMDILDIYRKSQISQDISNESA</sequence>
<organism evidence="2">
    <name type="scientific">viral metagenome</name>
    <dbReference type="NCBI Taxonomy" id="1070528"/>
    <lineage>
        <taxon>unclassified sequences</taxon>
        <taxon>metagenomes</taxon>
        <taxon>organismal metagenomes</taxon>
    </lineage>
</organism>